<feature type="transmembrane region" description="Helical" evidence="1">
    <location>
        <begin position="278"/>
        <end position="302"/>
    </location>
</feature>
<evidence type="ECO:0008006" key="4">
    <source>
        <dbReference type="Google" id="ProtNLM"/>
    </source>
</evidence>
<dbReference type="InterPro" id="IPR025367">
    <property type="entry name" value="DUF4271"/>
</dbReference>
<keyword evidence="3" id="KW-1185">Reference proteome</keyword>
<dbReference type="Pfam" id="PF14093">
    <property type="entry name" value="DUF4271"/>
    <property type="match status" value="1"/>
</dbReference>
<dbReference type="EMBL" id="BAMD01000083">
    <property type="protein sequence ID" value="GAF05384.1"/>
    <property type="molecule type" value="Genomic_DNA"/>
</dbReference>
<gene>
    <name evidence="2" type="ORF">JCM21142_104116</name>
</gene>
<name>W7YSE5_9BACT</name>
<keyword evidence="1" id="KW-0472">Membrane</keyword>
<evidence type="ECO:0000256" key="1">
    <source>
        <dbReference type="SAM" id="Phobius"/>
    </source>
</evidence>
<organism evidence="2 3">
    <name type="scientific">Saccharicrinis fermentans DSM 9555 = JCM 21142</name>
    <dbReference type="NCBI Taxonomy" id="869213"/>
    <lineage>
        <taxon>Bacteria</taxon>
        <taxon>Pseudomonadati</taxon>
        <taxon>Bacteroidota</taxon>
        <taxon>Bacteroidia</taxon>
        <taxon>Marinilabiliales</taxon>
        <taxon>Marinilabiliaceae</taxon>
        <taxon>Saccharicrinis</taxon>
    </lineage>
</organism>
<dbReference type="AlphaFoldDB" id="W7YSE5"/>
<protein>
    <recommendedName>
        <fullName evidence="4">DUF4271 domain-containing protein</fullName>
    </recommendedName>
</protein>
<dbReference type="eggNOG" id="ENOG50321UV">
    <property type="taxonomic scope" value="Bacteria"/>
</dbReference>
<evidence type="ECO:0000313" key="3">
    <source>
        <dbReference type="Proteomes" id="UP000019402"/>
    </source>
</evidence>
<dbReference type="OrthoDB" id="1467217at2"/>
<feature type="transmembrane region" description="Helical" evidence="1">
    <location>
        <begin position="246"/>
        <end position="266"/>
    </location>
</feature>
<proteinExistence type="predicted"/>
<keyword evidence="1" id="KW-1133">Transmembrane helix</keyword>
<dbReference type="Proteomes" id="UP000019402">
    <property type="component" value="Unassembled WGS sequence"/>
</dbReference>
<feature type="transmembrane region" description="Helical" evidence="1">
    <location>
        <begin position="347"/>
        <end position="366"/>
    </location>
</feature>
<accession>W7YSE5</accession>
<dbReference type="RefSeq" id="WP_027473271.1">
    <property type="nucleotide sequence ID" value="NZ_BAMD01000083.1"/>
</dbReference>
<sequence length="403" mass="45724">MENISINHIILYQDSAKVNSKTISIEIPTENQVKVDAPQTVAEIPAVPKRFQKTQKTNQPSKKIFIPSVEDSIAFNLKTRVRQEQGILSNTVVRDFLDPMPQSNKLWVMPGVRRDSVTYQVSVTESKLADEDVTTDNTVSVSQADSLKPLAIADTIMQEHDVVSGERIDQKELVTETAVRETEHQFFREKGYAKDVLTGLLILSVTIAGVIRLANYRYMRELFSSVIFSQFARKMIKSESLRNQKAAFALSGLFLFNTSLFIYEYVSYHQVSTILNKGLLLIPLAMAVIFGFGLVKGLLYRLVAYVFDCKSETSEYIFYMRLHDKIFGLVMIPVILVIPYIDVSGLPALFNFGIGIYVLLYLVQLFRGFAIILKNVASLFYMFLYLCALEILPLIIMYNILID</sequence>
<feature type="transmembrane region" description="Helical" evidence="1">
    <location>
        <begin position="322"/>
        <end position="341"/>
    </location>
</feature>
<evidence type="ECO:0000313" key="2">
    <source>
        <dbReference type="EMBL" id="GAF05384.1"/>
    </source>
</evidence>
<feature type="transmembrane region" description="Helical" evidence="1">
    <location>
        <begin position="378"/>
        <end position="401"/>
    </location>
</feature>
<feature type="transmembrane region" description="Helical" evidence="1">
    <location>
        <begin position="196"/>
        <end position="214"/>
    </location>
</feature>
<comment type="caution">
    <text evidence="2">The sequence shown here is derived from an EMBL/GenBank/DDBJ whole genome shotgun (WGS) entry which is preliminary data.</text>
</comment>
<keyword evidence="1" id="KW-0812">Transmembrane</keyword>
<reference evidence="2 3" key="1">
    <citation type="journal article" date="2014" name="Genome Announc.">
        <title>Draft Genome Sequence of Cytophaga fermentans JCM 21142T, a Facultative Anaerobe Isolated from Marine Mud.</title>
        <authorList>
            <person name="Starns D."/>
            <person name="Oshima K."/>
            <person name="Suda W."/>
            <person name="Iino T."/>
            <person name="Yuki M."/>
            <person name="Inoue J."/>
            <person name="Kitamura K."/>
            <person name="Iida T."/>
            <person name="Darby A."/>
            <person name="Hattori M."/>
            <person name="Ohkuma M."/>
        </authorList>
    </citation>
    <scope>NUCLEOTIDE SEQUENCE [LARGE SCALE GENOMIC DNA]</scope>
    <source>
        <strain evidence="2 3">JCM 21142</strain>
    </source>
</reference>
<dbReference type="STRING" id="869213.GCA_000517085_03958"/>